<gene>
    <name evidence="2" type="ORF">BEMITA_LOCUS1272</name>
</gene>
<name>A0A9P0EY13_BEMTA</name>
<reference evidence="2" key="1">
    <citation type="submission" date="2021-12" db="EMBL/GenBank/DDBJ databases">
        <authorList>
            <person name="King R."/>
        </authorList>
    </citation>
    <scope>NUCLEOTIDE SEQUENCE</scope>
</reference>
<evidence type="ECO:0000256" key="1">
    <source>
        <dbReference type="SAM" id="MobiDB-lite"/>
    </source>
</evidence>
<protein>
    <submittedName>
        <fullName evidence="2">Uncharacterized protein</fullName>
    </submittedName>
</protein>
<evidence type="ECO:0000313" key="2">
    <source>
        <dbReference type="EMBL" id="CAH0381650.1"/>
    </source>
</evidence>
<dbReference type="Proteomes" id="UP001152759">
    <property type="component" value="Chromosome 1"/>
</dbReference>
<accession>A0A9P0EY13</accession>
<dbReference type="EMBL" id="OU963862">
    <property type="protein sequence ID" value="CAH0381650.1"/>
    <property type="molecule type" value="Genomic_DNA"/>
</dbReference>
<feature type="region of interest" description="Disordered" evidence="1">
    <location>
        <begin position="250"/>
        <end position="294"/>
    </location>
</feature>
<sequence length="379" mass="42458">MDKAQKVLRRSSIRLKSISSGHAELNMIVSDVDHMRGTAKAFLRAQQTLVEDLMDWANKEKNLAIQETLALLAELSLLWSETQKDFIDQLKTFKLQFDMILEGERSVDKIRAQLTAYEQKASKLKKDLQKNSVSSVDETKRVESKLDEVKLSISRAQVEVSEQVSENEVVKLIRLKEGLSKLSDYYLELAFKCNAIFDAHRAVVAEIPAGQEKSTNIQNIIYTGSKFSKAHVLQAKEKVKNYKQSSAVRSTAPYDISSSDKPPPYSPNIAQDGSFTSVRSSFGSPAGSSVTSPLPVSEVSQDIYTSHRYDHVSETVHSFNPHLDEVNPDSMRYENIAGPSTNNERYHNIEPLPYGFRTGTPTTIYEQNVAGAMTNMTLK</sequence>
<proteinExistence type="predicted"/>
<dbReference type="OrthoDB" id="5803434at2759"/>
<dbReference type="InterPro" id="IPR027267">
    <property type="entry name" value="AH/BAR_dom_sf"/>
</dbReference>
<keyword evidence="3" id="KW-1185">Reference proteome</keyword>
<feature type="compositionally biased region" description="Polar residues" evidence="1">
    <location>
        <begin position="268"/>
        <end position="294"/>
    </location>
</feature>
<evidence type="ECO:0000313" key="3">
    <source>
        <dbReference type="Proteomes" id="UP001152759"/>
    </source>
</evidence>
<organism evidence="2 3">
    <name type="scientific">Bemisia tabaci</name>
    <name type="common">Sweetpotato whitefly</name>
    <name type="synonym">Aleurodes tabaci</name>
    <dbReference type="NCBI Taxonomy" id="7038"/>
    <lineage>
        <taxon>Eukaryota</taxon>
        <taxon>Metazoa</taxon>
        <taxon>Ecdysozoa</taxon>
        <taxon>Arthropoda</taxon>
        <taxon>Hexapoda</taxon>
        <taxon>Insecta</taxon>
        <taxon>Pterygota</taxon>
        <taxon>Neoptera</taxon>
        <taxon>Paraneoptera</taxon>
        <taxon>Hemiptera</taxon>
        <taxon>Sternorrhyncha</taxon>
        <taxon>Aleyrodoidea</taxon>
        <taxon>Aleyrodidae</taxon>
        <taxon>Aleyrodinae</taxon>
        <taxon>Bemisia</taxon>
    </lineage>
</organism>
<dbReference type="Gene3D" id="1.20.1270.60">
    <property type="entry name" value="Arfaptin homology (AH) domain/BAR domain"/>
    <property type="match status" value="1"/>
</dbReference>
<dbReference type="AlphaFoldDB" id="A0A9P0EY13"/>
<dbReference type="KEGG" id="btab:109035549"/>